<evidence type="ECO:0000313" key="2">
    <source>
        <dbReference type="Proteomes" id="UP000323188"/>
    </source>
</evidence>
<protein>
    <recommendedName>
        <fullName evidence="3">TerB family tellurite resistance protein</fullName>
    </recommendedName>
</protein>
<accession>A0A5B2TTV5</accession>
<reference evidence="1 2" key="1">
    <citation type="submission" date="2019-09" db="EMBL/GenBank/DDBJ databases">
        <authorList>
            <person name="Khan S.A."/>
            <person name="Jeon C.O."/>
            <person name="Chun B.H."/>
            <person name="Jeong S.E."/>
        </authorList>
    </citation>
    <scope>NUCLEOTIDE SEQUENCE [LARGE SCALE GENOMIC DNA]</scope>
    <source>
        <strain evidence="1 2">KCTC 42508</strain>
    </source>
</reference>
<name>A0A5B2TTV5_9FLAO</name>
<sequence length="134" mass="15760">MENYPISEEVKSHFLRLYQIALIDDDFSPLEMKLLYHFAEERNISKEQLDEILIANPGTVTIPESIEKKIEYLYDFALMIWADEEVTEDEYVALKKYCRKFEFLEENIVQLADYLIASAKEGKSKEAILLELNN</sequence>
<dbReference type="AlphaFoldDB" id="A0A5B2TTV5"/>
<comment type="caution">
    <text evidence="1">The sequence shown here is derived from an EMBL/GenBank/DDBJ whole genome shotgun (WGS) entry which is preliminary data.</text>
</comment>
<dbReference type="InterPro" id="IPR029024">
    <property type="entry name" value="TerB-like"/>
</dbReference>
<proteinExistence type="predicted"/>
<evidence type="ECO:0008006" key="3">
    <source>
        <dbReference type="Google" id="ProtNLM"/>
    </source>
</evidence>
<gene>
    <name evidence="1" type="ORF">F0361_14575</name>
</gene>
<dbReference type="EMBL" id="VUOE01000002">
    <property type="protein sequence ID" value="KAA2217185.1"/>
    <property type="molecule type" value="Genomic_DNA"/>
</dbReference>
<dbReference type="RefSeq" id="WP_154919630.1">
    <property type="nucleotide sequence ID" value="NZ_VUOE01000002.1"/>
</dbReference>
<dbReference type="SUPFAM" id="SSF158682">
    <property type="entry name" value="TerB-like"/>
    <property type="match status" value="1"/>
</dbReference>
<organism evidence="1 2">
    <name type="scientific">Maribacter flavus</name>
    <dbReference type="NCBI Taxonomy" id="1658664"/>
    <lineage>
        <taxon>Bacteria</taxon>
        <taxon>Pseudomonadati</taxon>
        <taxon>Bacteroidota</taxon>
        <taxon>Flavobacteriia</taxon>
        <taxon>Flavobacteriales</taxon>
        <taxon>Flavobacteriaceae</taxon>
        <taxon>Maribacter</taxon>
    </lineage>
</organism>
<evidence type="ECO:0000313" key="1">
    <source>
        <dbReference type="EMBL" id="KAA2217185.1"/>
    </source>
</evidence>
<dbReference type="Proteomes" id="UP000323188">
    <property type="component" value="Unassembled WGS sequence"/>
</dbReference>